<gene>
    <name evidence="2" type="ORF">KPSA3_06017</name>
</gene>
<dbReference type="EMBL" id="BGKA01000240">
    <property type="protein sequence ID" value="GBH19997.1"/>
    <property type="molecule type" value="Genomic_DNA"/>
</dbReference>
<organism evidence="2 3">
    <name type="scientific">Pseudomonas syringae pv. actinidiae</name>
    <dbReference type="NCBI Taxonomy" id="103796"/>
    <lineage>
        <taxon>Bacteria</taxon>
        <taxon>Pseudomonadati</taxon>
        <taxon>Pseudomonadota</taxon>
        <taxon>Gammaproteobacteria</taxon>
        <taxon>Pseudomonadales</taxon>
        <taxon>Pseudomonadaceae</taxon>
        <taxon>Pseudomonas</taxon>
        <taxon>Pseudomonas syringae</taxon>
    </lineage>
</organism>
<dbReference type="InterPro" id="IPR011089">
    <property type="entry name" value="GmrSD_C"/>
</dbReference>
<evidence type="ECO:0000259" key="1">
    <source>
        <dbReference type="Pfam" id="PF07510"/>
    </source>
</evidence>
<evidence type="ECO:0000313" key="2">
    <source>
        <dbReference type="EMBL" id="GBH19997.1"/>
    </source>
</evidence>
<evidence type="ECO:0000313" key="3">
    <source>
        <dbReference type="Proteomes" id="UP000248291"/>
    </source>
</evidence>
<dbReference type="PANTHER" id="PTHR35149:SF1">
    <property type="entry name" value="DUF5655 DOMAIN-CONTAINING PROTEIN"/>
    <property type="match status" value="1"/>
</dbReference>
<comment type="caution">
    <text evidence="2">The sequence shown here is derived from an EMBL/GenBank/DDBJ whole genome shotgun (WGS) entry which is preliminary data.</text>
</comment>
<reference evidence="2 3" key="1">
    <citation type="submission" date="2018-04" db="EMBL/GenBank/DDBJ databases">
        <title>Draft genome sequence of Pseudomonas syringae pv. actinidiae biovar 3 strains isolated from kiwifruit in Kagawa prefecture.</title>
        <authorList>
            <person name="Tabuchi M."/>
            <person name="Saito M."/>
            <person name="Fujiwara S."/>
            <person name="Sasa N."/>
            <person name="Akimitsu K."/>
            <person name="Gomi K."/>
            <person name="Konishi-Sugita S."/>
            <person name="Hamano K."/>
            <person name="Kataoka I."/>
        </authorList>
    </citation>
    <scope>NUCLEOTIDE SEQUENCE [LARGE SCALE GENOMIC DNA]</scope>
    <source>
        <strain evidence="2 3">MAFF212211</strain>
    </source>
</reference>
<sequence>MLNKIVFIQVTLEATDDANTVFSKLNYEGVKLSLSDLVRNEVISRVPDNCKDALDRFYETTWKPFEKAFPTNSFDQYITIYSFIKFKGSVSKSRAFPELQKAWIGIKPNLIVSDMNIYADLYCALVKYNPLKNIHIDVGERVRRFSLMPKTTVTWPYIIELLNASRNGLAGKADTLKCLLIVESFLVRRAIVGLEPTGLHAVFKGLWIKAGADPVKLKEKIVTGTIRCPNDQTITETLSTGDMYSRKITKYLLTQRELHFNHENGYDNATDDFTVEHVLPQNLTKEWALVFTKEEHKALLHTIGNLVPLTKGQNGRVKDQDWISKKNFIKGSNWKITQTAAAVKSWDKSQILKRAKAFASVLFSK</sequence>
<dbReference type="PANTHER" id="PTHR35149">
    <property type="entry name" value="SLL5132 PROTEIN"/>
    <property type="match status" value="1"/>
</dbReference>
<dbReference type="RefSeq" id="WP_017684737.1">
    <property type="nucleotide sequence ID" value="NZ_BGKA01000240.1"/>
</dbReference>
<protein>
    <submittedName>
        <fullName evidence="2">Uncharacterized conserved protein</fullName>
    </submittedName>
</protein>
<accession>A0AAN4TPB5</accession>
<dbReference type="Pfam" id="PF07510">
    <property type="entry name" value="GmrSD_C"/>
    <property type="match status" value="1"/>
</dbReference>
<dbReference type="Proteomes" id="UP000248291">
    <property type="component" value="Unassembled WGS sequence"/>
</dbReference>
<feature type="domain" description="GmrSD restriction endonucleases C-terminal" evidence="1">
    <location>
        <begin position="236"/>
        <end position="360"/>
    </location>
</feature>
<proteinExistence type="predicted"/>
<dbReference type="AlphaFoldDB" id="A0AAN4TPB5"/>
<name>A0AAN4TPB5_PSESF</name>